<evidence type="ECO:0000256" key="1">
    <source>
        <dbReference type="ARBA" id="ARBA00004571"/>
    </source>
</evidence>
<keyword evidence="9 13" id="KW-0798">TonB box</keyword>
<keyword evidence="6 14" id="KW-0732">Signal</keyword>
<name>A0A7L4URA7_BALHA</name>
<dbReference type="Gene3D" id="2.40.170.20">
    <property type="entry name" value="TonB-dependent receptor, beta-barrel domain"/>
    <property type="match status" value="1"/>
</dbReference>
<keyword evidence="3 12" id="KW-1134">Transmembrane beta strand</keyword>
<evidence type="ECO:0000256" key="5">
    <source>
        <dbReference type="ARBA" id="ARBA00022692"/>
    </source>
</evidence>
<dbReference type="Proteomes" id="UP000251835">
    <property type="component" value="Unassembled WGS sequence"/>
</dbReference>
<keyword evidence="4" id="KW-0410">Iron transport</keyword>
<dbReference type="SUPFAM" id="SSF49464">
    <property type="entry name" value="Carboxypeptidase regulatory domain-like"/>
    <property type="match status" value="1"/>
</dbReference>
<organism evidence="17 18">
    <name type="scientific">Balneicella halophila</name>
    <dbReference type="NCBI Taxonomy" id="1537566"/>
    <lineage>
        <taxon>Bacteria</taxon>
        <taxon>Pseudomonadati</taxon>
        <taxon>Bacteroidota</taxon>
        <taxon>Bacteroidia</taxon>
        <taxon>Bacteroidales</taxon>
        <taxon>Balneicellaceae</taxon>
        <taxon>Balneicella</taxon>
    </lineage>
</organism>
<keyword evidence="5 12" id="KW-0812">Transmembrane</keyword>
<keyword evidence="8" id="KW-0406">Ion transport</keyword>
<dbReference type="AlphaFoldDB" id="A0A7L4URA7"/>
<keyword evidence="17" id="KW-0675">Receptor</keyword>
<feature type="signal peptide" evidence="14">
    <location>
        <begin position="1"/>
        <end position="18"/>
    </location>
</feature>
<dbReference type="Pfam" id="PF00593">
    <property type="entry name" value="TonB_dep_Rec_b-barrel"/>
    <property type="match status" value="1"/>
</dbReference>
<dbReference type="InterPro" id="IPR012910">
    <property type="entry name" value="Plug_dom"/>
</dbReference>
<protein>
    <submittedName>
        <fullName evidence="17">Iron complex outermembrane receptor protein</fullName>
    </submittedName>
</protein>
<sequence length="803" mass="91506">MRFFIFIACLFYSISSYAQVNITVKNTQNQILPGASVSYNSSGTVTDSNGKAQLPNLENGTLVTVSFIGYKDKTQKYNGVDMLFTLEPEETLLAEVIITSQLPRATEKTPMSFHNITKAELTKSNLGKDIPMLLEGSPSLVTSSDAGAGVGYTNFRVRGTSTERINVTVNGVPLNDSESHSVYWVNIPDIASATKNIQIQRGVGTSSNGAASFGATLNLETEDFNKEAYAKVGLSGGSFNTFRQNYQVGTGLIGDHFTIDAKYSDIYSSGYMDRAFSDLKSYYVSTAYHGADFLIKLLAFGGEEHTYQAWSGVPSSMIDENRTYNPEGEYTDDNGTTQYYDNHTDNYKQNHYQLYFSKKFNPYWNLNATLHYTRGKGFYESYKEGRKFKNYGIELPMIGNTDAYNSEYIDGNVLEKTDLIQQKWLDNDFYGLVASAQYKKDQWDVLIGGSVNHYEGGHFGEVIWSKYGFFPHDYRWYNNDGTKDEFSSYVKANYQLANGLNLFGDLQYRQIEHEIEGIHDDLRDISQTHEYNFFNPKFGITYIPNSNFRSYASWGRAHREPSRTQLKDVTADIKTPKEERLDDFELGLEYKTTTWRIGGNIYYMLYKDQLIHTGAINNVGDAIMTNVEDSYRAGIELEAGIQFTDSFKWSGNATFSKNEAKDFTAYMDNWDTWGQEVEEIGTTTLAFSPEVVANSIFTVTPFDNFEIALHSNYVGEQFLDNTANDDRKLDDYFVNNLQFHYSLQPKKWFKYITFNLQLKNILDEEYETNGWVYRYVENNEEKKMDGLFPQAGFHVMGGITFNF</sequence>
<comment type="similarity">
    <text evidence="12 13">Belongs to the TonB-dependent receptor family.</text>
</comment>
<proteinExistence type="inferred from homology"/>
<dbReference type="EMBL" id="QENZ01000003">
    <property type="protein sequence ID" value="PVX52305.1"/>
    <property type="molecule type" value="Genomic_DNA"/>
</dbReference>
<evidence type="ECO:0000256" key="8">
    <source>
        <dbReference type="ARBA" id="ARBA00023065"/>
    </source>
</evidence>
<dbReference type="InterPro" id="IPR000531">
    <property type="entry name" value="Beta-barrel_TonB"/>
</dbReference>
<dbReference type="GO" id="GO:0009279">
    <property type="term" value="C:cell outer membrane"/>
    <property type="evidence" value="ECO:0007669"/>
    <property type="project" value="UniProtKB-SubCell"/>
</dbReference>
<keyword evidence="7" id="KW-0408">Iron</keyword>
<accession>A0A7L4URA7</accession>
<feature type="domain" description="TonB-dependent receptor-like beta-barrel" evidence="15">
    <location>
        <begin position="307"/>
        <end position="761"/>
    </location>
</feature>
<evidence type="ECO:0000259" key="16">
    <source>
        <dbReference type="Pfam" id="PF07715"/>
    </source>
</evidence>
<feature type="chain" id="PRO_5029575181" evidence="14">
    <location>
        <begin position="19"/>
        <end position="803"/>
    </location>
</feature>
<dbReference type="InterPro" id="IPR008969">
    <property type="entry name" value="CarboxyPept-like_regulatory"/>
</dbReference>
<evidence type="ECO:0000256" key="2">
    <source>
        <dbReference type="ARBA" id="ARBA00022448"/>
    </source>
</evidence>
<dbReference type="PANTHER" id="PTHR32552">
    <property type="entry name" value="FERRICHROME IRON RECEPTOR-RELATED"/>
    <property type="match status" value="1"/>
</dbReference>
<evidence type="ECO:0000313" key="18">
    <source>
        <dbReference type="Proteomes" id="UP000251835"/>
    </source>
</evidence>
<evidence type="ECO:0000256" key="7">
    <source>
        <dbReference type="ARBA" id="ARBA00023004"/>
    </source>
</evidence>
<feature type="domain" description="TonB-dependent receptor plug" evidence="16">
    <location>
        <begin position="107"/>
        <end position="215"/>
    </location>
</feature>
<gene>
    <name evidence="17" type="ORF">C7377_0618</name>
</gene>
<dbReference type="Gene3D" id="2.170.130.10">
    <property type="entry name" value="TonB-dependent receptor, plug domain"/>
    <property type="match status" value="1"/>
</dbReference>
<keyword evidence="2 12" id="KW-0813">Transport</keyword>
<dbReference type="Pfam" id="PF07715">
    <property type="entry name" value="Plug"/>
    <property type="match status" value="1"/>
</dbReference>
<evidence type="ECO:0000256" key="14">
    <source>
        <dbReference type="SAM" id="SignalP"/>
    </source>
</evidence>
<evidence type="ECO:0000256" key="12">
    <source>
        <dbReference type="PROSITE-ProRule" id="PRU01360"/>
    </source>
</evidence>
<evidence type="ECO:0000259" key="15">
    <source>
        <dbReference type="Pfam" id="PF00593"/>
    </source>
</evidence>
<dbReference type="InterPro" id="IPR036942">
    <property type="entry name" value="Beta-barrel_TonB_sf"/>
</dbReference>
<dbReference type="InterPro" id="IPR037066">
    <property type="entry name" value="Plug_dom_sf"/>
</dbReference>
<evidence type="ECO:0000313" key="17">
    <source>
        <dbReference type="EMBL" id="PVX52305.1"/>
    </source>
</evidence>
<comment type="subcellular location">
    <subcellularLocation>
        <location evidence="1 12">Cell outer membrane</location>
        <topology evidence="1 12">Multi-pass membrane protein</topology>
    </subcellularLocation>
</comment>
<reference evidence="17 18" key="1">
    <citation type="submission" date="2018-05" db="EMBL/GenBank/DDBJ databases">
        <title>Genomic Encyclopedia of Type Strains, Phase IV (KMG-IV): sequencing the most valuable type-strain genomes for metagenomic binning, comparative biology and taxonomic classification.</title>
        <authorList>
            <person name="Goeker M."/>
        </authorList>
    </citation>
    <scope>NUCLEOTIDE SEQUENCE [LARGE SCALE GENOMIC DNA]</scope>
    <source>
        <strain evidence="17 18">DSM 28579</strain>
    </source>
</reference>
<keyword evidence="11 12" id="KW-0998">Cell outer membrane</keyword>
<dbReference type="OrthoDB" id="9761152at2"/>
<dbReference type="PANTHER" id="PTHR32552:SF68">
    <property type="entry name" value="FERRICHROME OUTER MEMBRANE TRANSPORTER_PHAGE RECEPTOR"/>
    <property type="match status" value="1"/>
</dbReference>
<dbReference type="RefSeq" id="WP_116495846.1">
    <property type="nucleotide sequence ID" value="NZ_QENZ01000003.1"/>
</dbReference>
<dbReference type="GO" id="GO:0015344">
    <property type="term" value="F:siderophore uptake transmembrane transporter activity"/>
    <property type="evidence" value="ECO:0007669"/>
    <property type="project" value="TreeGrafter"/>
</dbReference>
<keyword evidence="10 12" id="KW-0472">Membrane</keyword>
<dbReference type="InterPro" id="IPR039426">
    <property type="entry name" value="TonB-dep_rcpt-like"/>
</dbReference>
<evidence type="ECO:0000256" key="13">
    <source>
        <dbReference type="RuleBase" id="RU003357"/>
    </source>
</evidence>
<keyword evidence="18" id="KW-1185">Reference proteome</keyword>
<evidence type="ECO:0000256" key="3">
    <source>
        <dbReference type="ARBA" id="ARBA00022452"/>
    </source>
</evidence>
<evidence type="ECO:0000256" key="11">
    <source>
        <dbReference type="ARBA" id="ARBA00023237"/>
    </source>
</evidence>
<comment type="caution">
    <text evidence="17">The sequence shown here is derived from an EMBL/GenBank/DDBJ whole genome shotgun (WGS) entry which is preliminary data.</text>
</comment>
<evidence type="ECO:0000256" key="6">
    <source>
        <dbReference type="ARBA" id="ARBA00022729"/>
    </source>
</evidence>
<evidence type="ECO:0000256" key="9">
    <source>
        <dbReference type="ARBA" id="ARBA00023077"/>
    </source>
</evidence>
<evidence type="ECO:0000256" key="4">
    <source>
        <dbReference type="ARBA" id="ARBA00022496"/>
    </source>
</evidence>
<dbReference type="Pfam" id="PF13715">
    <property type="entry name" value="CarbopepD_reg_2"/>
    <property type="match status" value="1"/>
</dbReference>
<evidence type="ECO:0000256" key="10">
    <source>
        <dbReference type="ARBA" id="ARBA00023136"/>
    </source>
</evidence>
<dbReference type="PROSITE" id="PS52016">
    <property type="entry name" value="TONB_DEPENDENT_REC_3"/>
    <property type="match status" value="1"/>
</dbReference>
<dbReference type="SUPFAM" id="SSF56935">
    <property type="entry name" value="Porins"/>
    <property type="match status" value="1"/>
</dbReference>